<sequence>MSVLGLSIQLSTHLQSKYSSLMERIPSAQMMIRFLLLHCLILSFMIASANTTSITTDQQALLSLKGHVTDDPANFLARNWNTSSSVCNWTGVTCDVRTHRVTALNIYGLNLTGTIPSELGNLSSLQTLDLSFNWFSGSIPASIFNMSSLLSIRFTNNTLFGELPPNFCNHLSNLESLFLKSNMFHGKIPSTLSNCKRLREISLSLNDFSGTIPKEIGNVTKLIGLYLRGNQLQGEIPKELGNLSKLEILWLQNNFLTGAIPSSIFNLSSLSNLDLSHNNLTGTIPDVGHLFQLQWLDLSDNQLSGSFPSFKFKMPLLQVLDLSVNGLSAELPANFCNSLPFLEELYLSKNMFYGEIPSDLANCSYLRILLLQFNNFSGAIPKEIGNLTKLEKLDLQYNILQVLDLSVNGLSAELPANFCNNLPFLEELYLSKNMFYGEIPSDLANCSYLRILLLQFNNFSGAIPKEIGNLTKLEKLDLQYNILQELYLSKNMFYGEIPSDLANCSYLRILLLQFNNFSGAIPKEIGNLTKLEKLDLQYNILQVLDLSVNGLSAELPANFCNNLPFLEELYLSKNMFYGEIPSDLANCSYLRILLLQFNNFSGAIPKEIGNLTKLEKLDLQFNRLRGEIPHEIGNLHNLEWMAFSFNKLVGVVPTTIFNVSTLKMLYLHSNSLSGRLPSSTDVRLPNLEELYLWGNNFNGTIPNFIFNASKLSKLDLQTNSFSGFIPNTFGNLRNLKWLGLNDNYLTSSTPELSFLSSLSNCKYLKYFSFSDNPLDGILPRAIGNLSQSIEEFWIVSCNISGGIPKEISNLTNLIAIYLGGNKLNGTIPITLGKLQKLQLLSFEDNQLEGSIADDLCRLTALFQLDLGGNMLSGFIPACFGNLTNLKKLNLGSNQLTSTSSTLWSLKYILYLNLSSNSFTGPLPLGIGNLKVLVQIDLSMNNFSGAIPTTIGGLKDLQHLFLECNRLQGLIPDSIGGLINLKSLDLSNNNLSGAIPTSLEKLLDLQYINVSFNKLEGEIPREGPFRNFSAKSFKGNELLCGMPNLQVPPCRTRIHHKSRKNNLLIGIVLPLSTIFMMVVILLILRYQKRGKSLPNDANLPPIANQRRFTYLELFQATNEFSANNLIGRGGIGSVYKARIQDGTEVAVKVFNLQYREAFKSFDIECDMMKRIRHRNLIKIISSCSNDDFKALILEYMPHGSLEKCLYSSTNILDIFQRLNIMIDVASALEYLHFGYSVPIIHCDLKPSNVLLDDNMVAHLSDFGMAKPLLKEDQSLTQTQTLATIGYMAPEYGREGRVSTNGDVYSFGIMLIETFTRKKPTDEIFSGEMTLKRWVNDLLPISVMEVVDANLLSQEDKHFMTKEQCVSFVFNLAMKCTVESPWERINVKEIVRRLLQIRDSLLKNVEGRRM</sequence>
<evidence type="ECO:0000313" key="2">
    <source>
        <dbReference type="Proteomes" id="UP000829398"/>
    </source>
</evidence>
<keyword evidence="2" id="KW-1185">Reference proteome</keyword>
<organism evidence="1 2">
    <name type="scientific">Citrus sinensis</name>
    <name type="common">Sweet orange</name>
    <name type="synonym">Citrus aurantium var. sinensis</name>
    <dbReference type="NCBI Taxonomy" id="2711"/>
    <lineage>
        <taxon>Eukaryota</taxon>
        <taxon>Viridiplantae</taxon>
        <taxon>Streptophyta</taxon>
        <taxon>Embryophyta</taxon>
        <taxon>Tracheophyta</taxon>
        <taxon>Spermatophyta</taxon>
        <taxon>Magnoliopsida</taxon>
        <taxon>eudicotyledons</taxon>
        <taxon>Gunneridae</taxon>
        <taxon>Pentapetalae</taxon>
        <taxon>rosids</taxon>
        <taxon>malvids</taxon>
        <taxon>Sapindales</taxon>
        <taxon>Rutaceae</taxon>
        <taxon>Aurantioideae</taxon>
        <taxon>Citrus</taxon>
    </lineage>
</organism>
<proteinExistence type="predicted"/>
<dbReference type="EMBL" id="CM039176">
    <property type="protein sequence ID" value="KAH9716321.1"/>
    <property type="molecule type" value="Genomic_DNA"/>
</dbReference>
<keyword evidence="1" id="KW-0418">Kinase</keyword>
<gene>
    <name evidence="1" type="ORF">KPL71_021424</name>
</gene>
<comment type="caution">
    <text evidence="1">The sequence shown here is derived from an EMBL/GenBank/DDBJ whole genome shotgun (WGS) entry which is preliminary data.</text>
</comment>
<dbReference type="Proteomes" id="UP000829398">
    <property type="component" value="Chromosome 7"/>
</dbReference>
<name>A0ACB8JHK0_CITSI</name>
<evidence type="ECO:0000313" key="1">
    <source>
        <dbReference type="EMBL" id="KAH9716321.1"/>
    </source>
</evidence>
<protein>
    <submittedName>
        <fullName evidence="1">Protein kinase domain-containing protein</fullName>
    </submittedName>
</protein>
<reference evidence="2" key="1">
    <citation type="journal article" date="2023" name="Hortic. Res.">
        <title>A chromosome-level phased genome enabling allele-level studies in sweet orange: a case study on citrus Huanglongbing tolerance.</title>
        <authorList>
            <person name="Wu B."/>
            <person name="Yu Q."/>
            <person name="Deng Z."/>
            <person name="Duan Y."/>
            <person name="Luo F."/>
            <person name="Gmitter F. Jr."/>
        </authorList>
    </citation>
    <scope>NUCLEOTIDE SEQUENCE [LARGE SCALE GENOMIC DNA]</scope>
    <source>
        <strain evidence="2">cv. Valencia</strain>
    </source>
</reference>
<accession>A0ACB8JHK0</accession>
<keyword evidence="1" id="KW-0808">Transferase</keyword>